<protein>
    <recommendedName>
        <fullName evidence="4">Transglycosylase SLT domain-containing protein</fullName>
    </recommendedName>
</protein>
<sequence length="440" mass="50300">MKKIFFLSLVFLFFPAQVFAETDILQKVREAQKMLEPYEMKFETALVKTPIISKKTKKIIGYRMSGPIVTAKPVILAAWDRDEDKFYPIELMVAHPVQCSVYSFKIVTLGFRVEHVEGCVIGRLVFNVWMGEKKLLVLAGKHFRLPPELSKTKDLNLLEGRTQIGIYTSYSDDLYSKELVNEGYKFLSGEIKKAFGDLRSKQIVSRSQPGKLLADAFPEDYLLNLAINEQMDHSKFYGDSKRTAEEILITDAYNLENAFMWAVSSANAKGRFQFTNNGSRGKPGTYDTVVLAYEEADLIDDFEAGTQDLQNMIKIALCLLDMELAKFPPDVHELYRMEYRKAAIYPSACYNGGCGTGLGLYRWIQKTKYDITIDNFNPSAQAFTYITYKSRYVKSRKTGKIIRTKTAVKVVNMETPVYLKKQMYLWGFIDELKQDLEGGN</sequence>
<organism evidence="2 3">
    <name type="scientific">Candidatus Giovannonibacteria bacterium GW2011_GWA2_44_13b</name>
    <dbReference type="NCBI Taxonomy" id="1618647"/>
    <lineage>
        <taxon>Bacteria</taxon>
        <taxon>Candidatus Giovannoniibacteriota</taxon>
    </lineage>
</organism>
<evidence type="ECO:0000313" key="2">
    <source>
        <dbReference type="EMBL" id="KKT40883.1"/>
    </source>
</evidence>
<evidence type="ECO:0008006" key="4">
    <source>
        <dbReference type="Google" id="ProtNLM"/>
    </source>
</evidence>
<dbReference type="AlphaFoldDB" id="A0A0G1H2Y4"/>
<reference evidence="2 3" key="1">
    <citation type="journal article" date="2015" name="Nature">
        <title>rRNA introns, odd ribosomes, and small enigmatic genomes across a large radiation of phyla.</title>
        <authorList>
            <person name="Brown C.T."/>
            <person name="Hug L.A."/>
            <person name="Thomas B.C."/>
            <person name="Sharon I."/>
            <person name="Castelle C.J."/>
            <person name="Singh A."/>
            <person name="Wilkins M.J."/>
            <person name="Williams K.H."/>
            <person name="Banfield J.F."/>
        </authorList>
    </citation>
    <scope>NUCLEOTIDE SEQUENCE [LARGE SCALE GENOMIC DNA]</scope>
</reference>
<gene>
    <name evidence="2" type="ORF">UW30_C0016G0014</name>
</gene>
<keyword evidence="1" id="KW-0732">Signal</keyword>
<comment type="caution">
    <text evidence="2">The sequence shown here is derived from an EMBL/GenBank/DDBJ whole genome shotgun (WGS) entry which is preliminary data.</text>
</comment>
<dbReference type="EMBL" id="LCHU01000016">
    <property type="protein sequence ID" value="KKT40883.1"/>
    <property type="molecule type" value="Genomic_DNA"/>
</dbReference>
<evidence type="ECO:0000313" key="3">
    <source>
        <dbReference type="Proteomes" id="UP000034736"/>
    </source>
</evidence>
<evidence type="ECO:0000256" key="1">
    <source>
        <dbReference type="SAM" id="SignalP"/>
    </source>
</evidence>
<dbReference type="STRING" id="1618647.UW30_C0016G0014"/>
<feature type="signal peptide" evidence="1">
    <location>
        <begin position="1"/>
        <end position="20"/>
    </location>
</feature>
<dbReference type="Proteomes" id="UP000034736">
    <property type="component" value="Unassembled WGS sequence"/>
</dbReference>
<feature type="chain" id="PRO_5002537501" description="Transglycosylase SLT domain-containing protein" evidence="1">
    <location>
        <begin position="21"/>
        <end position="440"/>
    </location>
</feature>
<accession>A0A0G1H2Y4</accession>
<proteinExistence type="predicted"/>
<name>A0A0G1H2Y4_9BACT</name>